<name>A0A1N6EDY6_9BACT</name>
<accession>A0A1N6EDY6</accession>
<evidence type="ECO:0000313" key="3">
    <source>
        <dbReference type="EMBL" id="SIN81265.1"/>
    </source>
</evidence>
<sequence length="370" mass="41613">MRTTSPNKPKIFQLVDSLSMGGTERMSVNIANGLTEIGVESGLIVTRESGGLEEYLLPSVKKFIFKKKGKLDVFTFFQILSLLKKEAPDVLHVHQTSIFWGALLKKFLPNTKLIWHDHFGMSEQLDQHPRKEMDYLISSVDLIISVNEKIESYWKSRFPMMADSTYFIENFSGKLTAVPERKLGSTFKIINIANFRRQKDQLTLIRSLTGLKEKLGDFKVYLLGEFVEKDWLTAIKEEIDALGLQEQVEIVGPVVNVTPYIEMAHLGILSSESEGLPVALLEYGMGALPTIATNVGQCADVLGGGSLGELIPSKSPEQLHEAILRVFNKYPQAIQRGYQFQEQTEANYGPSNFFKKYLPIALPAFEQKMA</sequence>
<feature type="domain" description="Glycosyl transferase family 1" evidence="1">
    <location>
        <begin position="186"/>
        <end position="331"/>
    </location>
</feature>
<keyword evidence="4" id="KW-1185">Reference proteome</keyword>
<dbReference type="AlphaFoldDB" id="A0A1N6EDY6"/>
<dbReference type="Gene3D" id="3.40.50.2000">
    <property type="entry name" value="Glycogen Phosphorylase B"/>
    <property type="match status" value="2"/>
</dbReference>
<evidence type="ECO:0000259" key="1">
    <source>
        <dbReference type="Pfam" id="PF00534"/>
    </source>
</evidence>
<dbReference type="EMBL" id="FSRC01000001">
    <property type="protein sequence ID" value="SIN81265.1"/>
    <property type="molecule type" value="Genomic_DNA"/>
</dbReference>
<organism evidence="3 4">
    <name type="scientific">Algoriphagus halophilus</name>
    <dbReference type="NCBI Taxonomy" id="226505"/>
    <lineage>
        <taxon>Bacteria</taxon>
        <taxon>Pseudomonadati</taxon>
        <taxon>Bacteroidota</taxon>
        <taxon>Cytophagia</taxon>
        <taxon>Cytophagales</taxon>
        <taxon>Cyclobacteriaceae</taxon>
        <taxon>Algoriphagus</taxon>
    </lineage>
</organism>
<keyword evidence="3" id="KW-0808">Transferase</keyword>
<dbReference type="OrthoDB" id="823685at2"/>
<evidence type="ECO:0000313" key="4">
    <source>
        <dbReference type="Proteomes" id="UP000185221"/>
    </source>
</evidence>
<dbReference type="GO" id="GO:0016757">
    <property type="term" value="F:glycosyltransferase activity"/>
    <property type="evidence" value="ECO:0007669"/>
    <property type="project" value="InterPro"/>
</dbReference>
<dbReference type="STRING" id="226505.SAMN05444394_2035"/>
<feature type="domain" description="Glycosyltransferase subfamily 4-like N-terminal" evidence="2">
    <location>
        <begin position="20"/>
        <end position="170"/>
    </location>
</feature>
<dbReference type="Pfam" id="PF13439">
    <property type="entry name" value="Glyco_transf_4"/>
    <property type="match status" value="1"/>
</dbReference>
<dbReference type="InterPro" id="IPR028098">
    <property type="entry name" value="Glyco_trans_4-like_N"/>
</dbReference>
<dbReference type="CDD" id="cd03811">
    <property type="entry name" value="GT4_GT28_WabH-like"/>
    <property type="match status" value="1"/>
</dbReference>
<gene>
    <name evidence="3" type="ORF">SAMN05444394_2035</name>
</gene>
<dbReference type="SUPFAM" id="SSF53756">
    <property type="entry name" value="UDP-Glycosyltransferase/glycogen phosphorylase"/>
    <property type="match status" value="1"/>
</dbReference>
<reference evidence="4" key="1">
    <citation type="submission" date="2016-11" db="EMBL/GenBank/DDBJ databases">
        <authorList>
            <person name="Varghese N."/>
            <person name="Submissions S."/>
        </authorList>
    </citation>
    <scope>NUCLEOTIDE SEQUENCE [LARGE SCALE GENOMIC DNA]</scope>
    <source>
        <strain evidence="4">DSM 15292</strain>
    </source>
</reference>
<evidence type="ECO:0000259" key="2">
    <source>
        <dbReference type="Pfam" id="PF13439"/>
    </source>
</evidence>
<dbReference type="RefSeq" id="WP_074224701.1">
    <property type="nucleotide sequence ID" value="NZ_FSRC01000001.1"/>
</dbReference>
<dbReference type="Pfam" id="PF00534">
    <property type="entry name" value="Glycos_transf_1"/>
    <property type="match status" value="1"/>
</dbReference>
<proteinExistence type="predicted"/>
<dbReference type="PANTHER" id="PTHR12526:SF630">
    <property type="entry name" value="GLYCOSYLTRANSFERASE"/>
    <property type="match status" value="1"/>
</dbReference>
<dbReference type="Proteomes" id="UP000185221">
    <property type="component" value="Unassembled WGS sequence"/>
</dbReference>
<protein>
    <submittedName>
        <fullName evidence="3">Glycosyltransferase involved in cell wall bisynthesis</fullName>
    </submittedName>
</protein>
<dbReference type="PANTHER" id="PTHR12526">
    <property type="entry name" value="GLYCOSYLTRANSFERASE"/>
    <property type="match status" value="1"/>
</dbReference>
<dbReference type="InterPro" id="IPR001296">
    <property type="entry name" value="Glyco_trans_1"/>
</dbReference>